<evidence type="ECO:0000313" key="1">
    <source>
        <dbReference type="EMBL" id="SMF07425.1"/>
    </source>
</evidence>
<gene>
    <name evidence="1" type="ORF">SAMN06295933_1558</name>
</gene>
<dbReference type="AlphaFoldDB" id="A0A1X7D264"/>
<sequence>MDNKLEEVVTELNYISAALEFLGEVMECSESEGIRINKGGVSYIVKILSQRSSKVSDLCWNIQSGCETVFAADNIES</sequence>
<dbReference type="OrthoDB" id="5460251at2"/>
<protein>
    <submittedName>
        <fullName evidence="1">Uncharacterized protein</fullName>
    </submittedName>
</protein>
<dbReference type="Proteomes" id="UP000192906">
    <property type="component" value="Unassembled WGS sequence"/>
</dbReference>
<reference evidence="2" key="1">
    <citation type="submission" date="2017-04" db="EMBL/GenBank/DDBJ databases">
        <authorList>
            <person name="Varghese N."/>
            <person name="Submissions S."/>
        </authorList>
    </citation>
    <scope>NUCLEOTIDE SEQUENCE [LARGE SCALE GENOMIC DNA]</scope>
    <source>
        <strain evidence="2">K3S</strain>
    </source>
</reference>
<name>A0A1X7D264_9BACT</name>
<dbReference type="RefSeq" id="WP_085100749.1">
    <property type="nucleotide sequence ID" value="NZ_FWZU01000002.1"/>
</dbReference>
<dbReference type="EMBL" id="FWZU01000002">
    <property type="protein sequence ID" value="SMF07425.1"/>
    <property type="molecule type" value="Genomic_DNA"/>
</dbReference>
<organism evidence="1 2">
    <name type="scientific">Desulfovibrio gilichinskyi</name>
    <dbReference type="NCBI Taxonomy" id="1519643"/>
    <lineage>
        <taxon>Bacteria</taxon>
        <taxon>Pseudomonadati</taxon>
        <taxon>Thermodesulfobacteriota</taxon>
        <taxon>Desulfovibrionia</taxon>
        <taxon>Desulfovibrionales</taxon>
        <taxon>Desulfovibrionaceae</taxon>
        <taxon>Desulfovibrio</taxon>
    </lineage>
</organism>
<evidence type="ECO:0000313" key="2">
    <source>
        <dbReference type="Proteomes" id="UP000192906"/>
    </source>
</evidence>
<accession>A0A1X7D264</accession>
<proteinExistence type="predicted"/>
<keyword evidence="2" id="KW-1185">Reference proteome</keyword>